<feature type="domain" description="Ig-like" evidence="18">
    <location>
        <begin position="4739"/>
        <end position="4827"/>
    </location>
</feature>
<sequence>MNEKVTNLKEGHDYYFRVYSQNAAGLSERPAEIKPPVKAKLPFDKPPCPRSVRCTGTGPGTISIEWDAPESDGGTPITQYHIETCRTTLLNYSRVATVEGTTTAFDITGLVDGADYYVRIYAENKAGESKRFCELEEPVKAMKPISPPPAPHSLRVVSTSPYIIQLVWEQPPLEDEPAIISYIVEMKKVGDQDFSLAAIVDGSNTVCDVMGLIEGEEYYFRVSSQSVFGTSTEKAILDTTVRAKLPFDKPGTPANLRVTDTNKDHISIAWDAPESDGGSDITNYLIESRSDLDLGYVPIAKVDSAITNYTARGLLDGSDYNFRVKARNAAGVSEEGVELSKPVTAKLPFDPPAAPRNLQVTSVNKYEISLAWEVPEFDGGSKLTGYTVEMRAALDKKYRCLRTLDATATSYTAVGLTEGKEYYFRIRAKNDAGVGEPVELKEPVKARVPCDVPKEPKNLEVVNTDASSVAICWQPPEKDGGSPLINYVIEMRSAKETKYKTIGKVSADTLSYTALDLKEGSKYTFRVKAENIAGTSDACKLDKAVKVEARLVPPNCPSNLAVSEANKDHVTLTWAAPEKNKTNPIGSYIVEMKASGEVDFVPVGKVDAKKTTYTVKKLEAGEKYEFRVKAKNEAGLSVDGAELTEPILVQTAKEQKKVKEPTKEETKREKSLESEEKKTEQKESKQKKAKEEEPKKEKAKEEVKEPKQEESKKAEPKVEKSKKREPEEEEESKPVEPKEEKKKKAETKEKETKKVEPKEEKHDEVKTREESVSLPSAPVDLMVESVSDDNLTVTWSPSPNDGGSAIQHYIIVMREATKKKFKKVGKVAGSSLKYSITSNIEPAKEYFIRVYAENSAGISESAAEIDSAVKITSEVIKKDEEVEIAEEQVEVMEGKVTEAEPQPEAKITTEAQTAPKSERTSEEEITPEKHQQPSAEKPQTVPSAPMNLIVKEVNSNSVTLSWDAPIDAGNTEITSYLIVMREAEKNKFKKVGQTNGTTLSLTVTKVKEGHQYFFRVYAENKIGISEDMAELDHAVKIPAKEPTERVKQEPAEDQLDATRASGAPVITAEPQPVTVNEGETIRLTCRVTGMPGTEVLWLKDGKKLKSSKKNDINLDKIGDLCILRISNATQEDIGEYTVQAINCRGNAECNVFVSMAATAMEDVHINSTDSLSAVIHQCAAEEEQINEPISRAVIWSGVEQMRMQELKLDEEEFVSKRKLLGPAIEVAPLTTTVSIGDTIKLVCRIKGVTSGGITWEKDGTFLSPTKLKKRGRCYYDEKEDLHVLEIHNATDSDAGEYSFDAFNDYGLVSGKCTITVDGMEADKYEDAEVHPNSAPKAETVTKRKVSQETKSVAARRGVDKDTRSLHDKSRKAENAQMDGLDRPELKAVSDHDVQFGEIDIEAVGLVTEEEIGEASVSRKGMAPMMAMMKSKKDRPKAMTKPTEETLTKIKKDAVEDVCMVVDQKGTMVEKTKAHRRATEQSSSEYESETEESESVSEETSENESSSTSSSATSAASDESSVKVTKKVTKKVITTESVVSRTSTGRNQEDGRPNEATVSSPTDDNDDLEKLEKQGLNDRRVKDLDVAGTSEDHKVADAGEPLSDEDGSKKKKKCKEKQSKHDPEDNIKVRRKSKSSKPDQSGEHSTFTSEQTKEEIKLQAKNGDVFTESRERTETTETTESTTVTQNMRQKDSIRKPAKTPKAKKVSSRKDTKSALELRRARIMRLGPPQILMSPESLIIPEGDAIRLKYKVTGDPEPQVTWYKDDVELVPTPGNSRLRIYHLNDEDLDIVEILNSTEEDVGEYMLKASNEGGRVSAMVTVNVCEPELFYQLASDEMLADIMEAEEEAVSMATKRESIIHEAEVRVREKQPRKVALAETRPSDEMSINRKPAPKFEIMPEPQSLVQGEDIKLSCKATGHPAPKVTWFKDEEKLRPKMYDGRVDISWDAIDQISQLEVRNVTGQDSGDYTAQAANPGGIVTASVAVTIDDEAADEQSIDAEMTKSKVKIDVEVQSKILKDGERIVKRSKKKEQPESVGNDEGIVGKDKKGDVKIKEDLGLNESRTGLKSKLESESESESETESESESASESEVRTEEEEEEAEEDTVQLTKSTPAKSDEKDRSKSKEQGRKEKVRKSRKEVIEMKTEVKVKKIKDGRTKTDPDSSGEGKKQRKSKKKSAQCGKEVDDSSPKSDEPLSKKEQVKCAPFFEMVPSKVICVNEGDDIILKCRLRGMYAGRLTWYKGSQIIHHHDQERMLVSESLMADDMLVGMLRIKYAESPDSGEYRVEAATDHGLITETFTINVTGTGKSDRNGPSDSQIRGDHNGDEASKSRFLPAVSVSGEQSSEDCKAEPFAEQHEYQLEMESYPGVLKKRVSFAEPVSDTISAEQSDSDYTTATDEESSESEVDMTSSEESVSEESESEESESEVSQIEVTKVGKRGDVTSVSDVGDISFEIKLAEAATDGVPVKEHSEDCSRAGSTGIEEVAVLSSDLHSVPPPKSEDSRTDGLAIDEVTQAATNGTQEDAESEGRSISGKGAAERETSRPEKEQETKKCTNTEDKAAPQFIILPASVINVKQGHSIKLACRVQGHPEPKVSLYKDDVEIRPREMDPRIQVVSDVSADLIIFTIKKATKADAGVYTMWADNGVGTESHTVSVSIEQDVVAEDEGRAECSKREDTIDKHDVRFEESSSSSEDKEEDESFGDADEDSLSASVTGNIHQEIQHVEEGDALDMVMASSLNKTIISEEIEIDSVRYQKADDSEDDAESSDSDLEVTDVSIQSTVRGRQTKKLKEGSSKNKSSKQVELKSDILIQKHVKRQRKRHMTTDQDDVTFSSLDYDVEGGPTLESPVLADEIIILEGEEEIMSDVQTAGCCAKENTSPDEQLGLPDKHRTVDVTEKETEAETSEMKQAIKPHQQPDESDCKRKPAKFVVVPRSTKVEGGGTIELRCKVEGNPDPTITWYKDEKKIKPKKEGRVKVDWDTSNDLNMLIIRNATFEDSGDYIVKATNDCGSESCTVSVNISSLSESIRKEKAEVDVTETSEKIDEDKVEVEFTTAEEETTEIESKLVDSEVTSSESESSEGESEGKDVKKKKKKKIIIKMKEEVDVSAKKIKKVKKEKGKEIEKAEVDVTETSEKIDEDKVEVEFTTTEEETTEIESELVDSEVTSSESESSEGESEGKDVKKKKKKIIIKMKEEVDVSAKKIKKVKKGKEIEKAEEKEDSEEVKGKEEKVKASDKEKKPKELVTKEKDGKAIEKVENVAQTKDVETLLKPKFEILPESVTISEGETIKLCCKVAGNPDPTITWYKDEKKIKPKKEGRVKVDWDTSNDLNMLIVRNATVEDSGDYIVKATNDCGSESCTVSVNISSLSESIRKEKAEVDVMETSEKIDEDKVEVEFTTTEEETTEIESELVDSEVTSSESESSEGESEGKDVKKKKKNKKIIIKMKEEVDVSAKKIKKIKKEKGKEIEKAEVDVTETSEKIDEDKVEVEFTTTEEETTEIESELVDSEVTSSESESSEGESEGKDVKKKKNKKIIIKMKEEVDVSAKKIKKVKKGKEIEKAEEKEDSEEVKGEEEKVKPSDKKKKPKELVTKEKDGKAIEKVENVAQTKDVETLLKPKFEILPESVTISEGETIKLCCKVAGNPDPTITWYKDEKKIKPKKEGRVKVDWDTTNDLNMLIIRNATFEDSGDYIVKATNDCGSESCTVSVNISSVSESIRKEKAEVDVTETSEKIDEDKVEVEFTTTEEETTEIESELVDSEVTSSESESSEGESEGKDVKKKKKNKKIIIKMKEEVDVSARKVKKVKKQKVKEIEVNEESEEGEEAIEKKEKPSIKETNPNEVEMDQKPKESVEEVLAAEQEERVEDLPRPRFEVIPEPVTVKEGETVKLSCKVAGDPQPQVTWYKGDKELKPKKQDQHIEIHWDVSSDLYTLIIKECTIDDADDYTVKASNIHGEVSMTVTVTVIVEDKDKDKQDIITISYTGENRLHRDADGGDGGLTEVAIVQEEAARALKISADQDLNIEIDIADTKELLEEIESKKADDKPHLILMKSRKETEEKKSNPQVNGTSAEDSSEISEAKEESEKDIPDVKEMAAPVTDDEERGNAADGEDDKMATKLAVENPSAVDEAIKEEAELIKENKTEEGKMSLEENADLTNETVVKKETVIIEETIYSTVDVDSEAFGDITLEEVVTDKTVSLPRFDLFPEPVIVKLGNTITLGARILGQPKPDVSWFKASKQFEKSTDRIKLDFDSNDDVHLLLISDTTPDDAGQYTIVASNDGGTVSATVNVAVSVPEEVKVIEEEIIETSEEILNKEKPKEQASEGERSKEEGPTEEKMEEERVEAERSKEEKPKEDKQKEEIREEERPQEVVEEAVEKVEESPKEKKPKEKKKKKEVAEDKIEKEEEQKPEDKPKEEKKKKKEKKEEPKEEKTKEKKEKKKKETEKEEKMKKEETKEAVEKVVEQEAEKPCIEEKPKEDEKVKEQEKPKEEERLKQEEPAEETEKQRKVEKDKKPKEKREGPKFTKEPQPLVVTEGETFKLTCQIEEEAEVTWFKDTNKIKPKKKGDKKYKVDWDMDSDVYYLQVVDATADDAGEYRVGAKSGKGTTTVKVTVSVEKKKVAPHIKGKLQPINVEAGEGFKLTCKTTGYPEPEVTWSKNKNPITDKDSHYKMISKDNSYTLKVKESLVEDTAEYTVTATNAVGSTSQSVNVTIKPKPEPVEEQIEKVEEAPIEEKPKLKPPEFVARPDDIKVMECTELRILVTIKGSADVSVTWFTNGKPVKPSERIKVSRDGDNYILSVSKCSLSDAGEYTCNAKDAGGESFCSINVTIDESAEKRAEEEAQRELMEQLSPKIKEEQTKIKESDMDMLLKEFAMLGAYTDGDKKVHLSKGDVVEVLDTEKKTEWLVRKQSEKEKVCYVPVELLLGKKPGEKEVVEEEEEEEEESSAEDEDTTDAVKTYPTYTAITDYNPSPENKDHLALKEGELLDVMDSSNSDRWWCRHSNNPTEEGWVPPGYLVSQSEQKLDTRTTQEVFREDVIKVSNKEQEAVLKRRYALKDMWESERIYIDDLKYCLDSYYSVLASDDVPEEMRNKQQTIFSTLPDIRDFHYNKFLDELMMTTNDADSIGGAFLKHRDLFQLYVPYFKERNITAYLLGLDAPVKFLKEHNKKLGNVGEKKMTLLDFLHRPWTRVDEYVGLLKDFIKYTAHANQDYSKLEEAVQMLLELKKQADDQQTLARIEGYPGEIAELGPILRHDDFTVWDGEPVGKGRERHLFLFKENLMLTKKKKGEKAGSLPIYEFKGLIDLPKTLLNEELDDSKRFELCFADLRRGKFTFQAKSVPVKITWCDLLRQWLGKWGKKPTASTQLEKVTVREGDPAVFSAHIEGQPLPEVTWYYNDKPIKDDTEHRIIADLFDFSLTIHHTTPECSGKYSLKAKNNFGEEELSADLFVKEIIVKPEFTSEMRNAEVLLGADARFDCTIKGRPAPDVKWYKGATEVKPGDRYKFLYPDDESYTLLIYKVEESDLGKYECCAKNKGGKVAKIAELIITDLEERKKECPPEFVSGLSDVTAVEGIQTKLVCRVIGYPAPEVTWYFNDKPIKRSDYYDYYFNGTECTLIIRIVHQEHMGTYSCKIKNKFGEQQTCADLKVATRPKFTQRFSNLEVFRNEKAQFVAKYQGFPKPDVTWFFEKLPMADSERIKITQTETEAVLTIDLVMAMDEGEYNCKVANQAGEASCSAVLFVLKDIQSKDYEVSYAPTLVKKLSSQEAIIGAPAKFVVKALGEPLPTAKWYKDGKEISETDRIHLVQEDNVYRLVFKKVEAVDDGEYKCVISNKSGEVSTVAQLITEEPKEPIKVEEEMKIELRELPPTLVIHKPDLVEVDFETIKLSWQNALMPKNAKPTLIKYAIDRKDISTLSGDWETIQTGIEGLSLEIKDFNPEIDYLFRIRATNEYGTSDPSMAVSYYGKTRSDIKKKRRDSIEAKQPIIDIKKEPLPPKGPREKPQISEVGDDCLEISWQPGELPSYAIQTEILYILERRNPPSKSWIEIASDVRDTVFVMKNYKPEKDYMFRVRASNDYGISDPSMSATHFARPEIDNKAKKKDDDAYKSKVKPRTIWDKPEISNLSDKTLSLKWKASGVPSYAVQTPIWYIVEQRQPPNLEWVKIATDVKEPELHNIRINRTKDYYWRVKAANEFGFSEPSMPIMLKKKEEVEEIKEDTSRQRRRSRSYSREPADRGVPEHMRIPPEFLASPDENQYGVEGRTVRVIANIRAYPKPELSWYMYGRRLQMGDRLTSSLTDKGELSLEIQQFCWSDVGEYKIEIRNEYGMASQTIKVDMADPPTFLEPLHDQIFHLHSNSKMECRVHGIPYPTVTFKKDWRVIADSQRIKIVREEYDHWTLNIRNAIHPDEGLYECVAENVAGRVYCSANVKVTEKHGLWRDIKFNPCPVEDFFHVIDEIGRGSYGVVRRVIDKNSGNQYAAKILRYGDLMIKEELMTELEILAQLDHQHIIQVVDGYEDKKRLIIILEIVTGGELLQRLIKEDTLTESEVAFYIRQLLLAVEYLHSKNVIHLDLKTENLYLLSQSSENLKVIDFSFARKYNPTRRLHVKYGTPEFVSPEVLCEEPITPAADLWSVGVITYILLSGISPFHRDTIRNTLLAGRAGDWKFDEEAFSNISSETKDFISQLIVLDPKKRLTATEALDHPFINFAQRRGLGDRINLDRHKAYMFRRKWERGTNLVMTLVKPMPLSNHLIEQPPPEFEFELDNQVPMLQLPGEDQPTTSSTTDGLQLELGAAGMLSASDNNSLMGPPSMVSAAPSTVGSGGSSEWGREYEDEDTWYEFSSVYQTGVDTHLLPSKDTRMGVRMAGYRRTLGKSDPEQQSSFQPTRYRGSMKERQDLRDLEKEREESEDADSEHLKHTRRGLWQVRRMIEINKASEVFCDTNCMHLLPCEFTCEFRFEVTRGPADDLSDVPDDPGVMTTCAFYYVEENMERDLDALPPGGGDKSNGTATKSDASHDNNCQENEFKTKEDCNIESSPVGSHPGFQSSANKRKHQHRMANVAKLLVDRNRQSSDVKATFFLPDEELSADADDHTEQIVRVSRRCPGHQHQRQSKQMGSKGTMWDDLLRFLTIQEQDNDDDLKLILESLKTSNVQHSHLHVISVLIGLMFGFFLAILLKT</sequence>
<dbReference type="InterPro" id="IPR007110">
    <property type="entry name" value="Ig-like_dom"/>
</dbReference>
<dbReference type="InterPro" id="IPR003598">
    <property type="entry name" value="Ig_sub2"/>
</dbReference>
<feature type="domain" description="Ig-like" evidence="18">
    <location>
        <begin position="1892"/>
        <end position="1985"/>
    </location>
</feature>
<feature type="compositionally biased region" description="Basic and acidic residues" evidence="12">
    <location>
        <begin position="653"/>
        <end position="771"/>
    </location>
</feature>
<feature type="domain" description="Ig-like" evidence="18">
    <location>
        <begin position="2925"/>
        <end position="3020"/>
    </location>
</feature>
<feature type="region of interest" description="Disordered" evidence="12">
    <location>
        <begin position="2665"/>
        <end position="2709"/>
    </location>
</feature>
<evidence type="ECO:0000259" key="17">
    <source>
        <dbReference type="PROSITE" id="PS50011"/>
    </source>
</evidence>
<evidence type="ECO:0000256" key="11">
    <source>
        <dbReference type="PROSITE-ProRule" id="PRU10141"/>
    </source>
</evidence>
<feature type="domain" description="Fibronectin type-III" evidence="19">
    <location>
        <begin position="5866"/>
        <end position="5965"/>
    </location>
</feature>
<feature type="region of interest" description="Disordered" evidence="12">
    <location>
        <begin position="1468"/>
        <end position="1715"/>
    </location>
</feature>
<feature type="domain" description="Ig-like" evidence="18">
    <location>
        <begin position="5648"/>
        <end position="5732"/>
    </location>
</feature>
<accession>A0AAD9J2D5</accession>
<dbReference type="InterPro" id="IPR036028">
    <property type="entry name" value="SH3-like_dom_sf"/>
</dbReference>
<feature type="domain" description="Fibronectin type-III" evidence="19">
    <location>
        <begin position="48"/>
        <end position="144"/>
    </location>
</feature>
<dbReference type="Pfam" id="PF22697">
    <property type="entry name" value="SOS1_NGEF_PH"/>
    <property type="match status" value="1"/>
</dbReference>
<feature type="domain" description="Ig-like" evidence="18">
    <location>
        <begin position="1728"/>
        <end position="1821"/>
    </location>
</feature>
<feature type="region of interest" description="Disordered" evidence="12">
    <location>
        <begin position="2020"/>
        <end position="2196"/>
    </location>
</feature>
<feature type="compositionally biased region" description="Acidic residues" evidence="12">
    <location>
        <begin position="3397"/>
        <end position="3411"/>
    </location>
</feature>
<dbReference type="FunFam" id="2.60.40.10:FF:000107">
    <property type="entry name" value="Myosin, light chain kinase a"/>
    <property type="match status" value="1"/>
</dbReference>
<feature type="domain" description="PH" evidence="15">
    <location>
        <begin position="5241"/>
        <end position="5351"/>
    </location>
</feature>
<feature type="region of interest" description="Disordered" evidence="12">
    <location>
        <begin position="6207"/>
        <end position="6245"/>
    </location>
</feature>
<dbReference type="PANTHER" id="PTHR13817">
    <property type="entry name" value="TITIN"/>
    <property type="match status" value="1"/>
</dbReference>
<feature type="compositionally biased region" description="Basic and acidic residues" evidence="12">
    <location>
        <begin position="2181"/>
        <end position="2196"/>
    </location>
</feature>
<evidence type="ECO:0000259" key="15">
    <source>
        <dbReference type="PROSITE" id="PS50003"/>
    </source>
</evidence>
<dbReference type="EMBL" id="JAODUP010000707">
    <property type="protein sequence ID" value="KAK2145038.1"/>
    <property type="molecule type" value="Genomic_DNA"/>
</dbReference>
<dbReference type="PROSITE" id="PS00108">
    <property type="entry name" value="PROTEIN_KINASE_ST"/>
    <property type="match status" value="1"/>
</dbReference>
<comment type="similarity">
    <text evidence="2">Belongs to the protein kinase superfamily. CAMK Ser/Thr protein kinase family.</text>
</comment>
<keyword evidence="9" id="KW-0393">Immunoglobulin domain</keyword>
<feature type="region of interest" description="Disordered" evidence="12">
    <location>
        <begin position="3740"/>
        <end position="3783"/>
    </location>
</feature>
<feature type="region of interest" description="Disordered" evidence="12">
    <location>
        <begin position="4043"/>
        <end position="4110"/>
    </location>
</feature>
<dbReference type="GO" id="GO:0005524">
    <property type="term" value="F:ATP binding"/>
    <property type="evidence" value="ECO:0007669"/>
    <property type="project" value="UniProtKB-UniRule"/>
</dbReference>
<dbReference type="InterPro" id="IPR003961">
    <property type="entry name" value="FN3_dom"/>
</dbReference>
<dbReference type="Pfam" id="PF00069">
    <property type="entry name" value="Pkinase"/>
    <property type="match status" value="1"/>
</dbReference>
<feature type="domain" description="Ig-like" evidence="18">
    <location>
        <begin position="3616"/>
        <end position="3710"/>
    </location>
</feature>
<dbReference type="SMART" id="SM00233">
    <property type="entry name" value="PH"/>
    <property type="match status" value="1"/>
</dbReference>
<feature type="compositionally biased region" description="Acidic residues" evidence="12">
    <location>
        <begin position="3743"/>
        <end position="3757"/>
    </location>
</feature>
<feature type="region of interest" description="Disordered" evidence="12">
    <location>
        <begin position="4928"/>
        <end position="4953"/>
    </location>
</feature>
<feature type="region of interest" description="Disordered" evidence="12">
    <location>
        <begin position="1326"/>
        <end position="1384"/>
    </location>
</feature>
<dbReference type="PROSITE" id="PS50011">
    <property type="entry name" value="PROTEIN_KINASE_DOM"/>
    <property type="match status" value="1"/>
</dbReference>
<feature type="compositionally biased region" description="Basic and acidic residues" evidence="12">
    <location>
        <begin position="2306"/>
        <end position="2327"/>
    </location>
</feature>
<feature type="region of interest" description="Disordered" evidence="12">
    <location>
        <begin position="2752"/>
        <end position="2804"/>
    </location>
</feature>
<evidence type="ECO:0000259" key="19">
    <source>
        <dbReference type="PROSITE" id="PS50853"/>
    </source>
</evidence>
<dbReference type="InterPro" id="IPR001849">
    <property type="entry name" value="PH_domain"/>
</dbReference>
<feature type="compositionally biased region" description="Acidic residues" evidence="12">
    <location>
        <begin position="2072"/>
        <end position="2104"/>
    </location>
</feature>
<evidence type="ECO:0000313" key="20">
    <source>
        <dbReference type="EMBL" id="KAK2145038.1"/>
    </source>
</evidence>
<feature type="compositionally biased region" description="Basic and acidic residues" evidence="12">
    <location>
        <begin position="6223"/>
        <end position="6238"/>
    </location>
</feature>
<feature type="compositionally biased region" description="Acidic residues" evidence="12">
    <location>
        <begin position="3491"/>
        <end position="3505"/>
    </location>
</feature>
<feature type="compositionally biased region" description="Acidic residues" evidence="12">
    <location>
        <begin position="2693"/>
        <end position="2707"/>
    </location>
</feature>
<feature type="domain" description="Fibronectin type-III" evidence="19">
    <location>
        <begin position="1"/>
        <end position="42"/>
    </location>
</feature>
<feature type="compositionally biased region" description="Acidic residues" evidence="12">
    <location>
        <begin position="2412"/>
        <end position="2424"/>
    </location>
</feature>
<evidence type="ECO:0000313" key="21">
    <source>
        <dbReference type="Proteomes" id="UP001208570"/>
    </source>
</evidence>
<feature type="domain" description="Ig-like" evidence="18">
    <location>
        <begin position="5752"/>
        <end position="5841"/>
    </location>
</feature>
<feature type="domain" description="Ig-like" evidence="18">
    <location>
        <begin position="3869"/>
        <end position="3962"/>
    </location>
</feature>
<dbReference type="Pfam" id="PF00041">
    <property type="entry name" value="fn3"/>
    <property type="match status" value="8"/>
</dbReference>
<feature type="region of interest" description="Disordered" evidence="12">
    <location>
        <begin position="6987"/>
        <end position="7014"/>
    </location>
</feature>
<keyword evidence="3 10" id="KW-0728">SH3 domain</keyword>
<feature type="compositionally biased region" description="Basic and acidic residues" evidence="12">
    <location>
        <begin position="4423"/>
        <end position="4525"/>
    </location>
</feature>
<keyword evidence="21" id="KW-1185">Reference proteome</keyword>
<feature type="compositionally biased region" description="Basic and acidic residues" evidence="12">
    <location>
        <begin position="4043"/>
        <end position="4060"/>
    </location>
</feature>
<feature type="region of interest" description="Disordered" evidence="12">
    <location>
        <begin position="3378"/>
        <end position="3437"/>
    </location>
</feature>
<feature type="compositionally biased region" description="Basic and acidic residues" evidence="12">
    <location>
        <begin position="2137"/>
        <end position="2167"/>
    </location>
</feature>
<feature type="domain" description="Ig-like" evidence="18">
    <location>
        <begin position="2561"/>
        <end position="2655"/>
    </location>
</feature>
<dbReference type="SMART" id="SM00409">
    <property type="entry name" value="IG"/>
    <property type="match status" value="21"/>
</dbReference>
<feature type="compositionally biased region" description="Basic and acidic residues" evidence="12">
    <location>
        <begin position="6885"/>
        <end position="6900"/>
    </location>
</feature>
<feature type="region of interest" description="Disordered" evidence="12">
    <location>
        <begin position="6863"/>
        <end position="6912"/>
    </location>
</feature>
<keyword evidence="7 11" id="KW-0067">ATP-binding</keyword>
<dbReference type="SUPFAM" id="SSF48726">
    <property type="entry name" value="Immunoglobulin"/>
    <property type="match status" value="21"/>
</dbReference>
<evidence type="ECO:0008006" key="22">
    <source>
        <dbReference type="Google" id="ProtNLM"/>
    </source>
</evidence>
<feature type="compositionally biased region" description="Basic and acidic residues" evidence="12">
    <location>
        <begin position="2114"/>
        <end position="2129"/>
    </location>
</feature>
<feature type="compositionally biased region" description="Basic and acidic residues" evidence="12">
    <location>
        <begin position="3378"/>
        <end position="3388"/>
    </location>
</feature>
<feature type="compositionally biased region" description="Basic and acidic residues" evidence="12">
    <location>
        <begin position="3824"/>
        <end position="3833"/>
    </location>
</feature>
<feature type="domain" description="Fibronectin type-III" evidence="19">
    <location>
        <begin position="944"/>
        <end position="1040"/>
    </location>
</feature>
<name>A0AAD9J2D5_9ANNE</name>
<feature type="domain" description="Ig-like" evidence="18">
    <location>
        <begin position="5357"/>
        <end position="5441"/>
    </location>
</feature>
<evidence type="ECO:0000259" key="18">
    <source>
        <dbReference type="PROSITE" id="PS50835"/>
    </source>
</evidence>
<feature type="domain" description="Ig-like" evidence="18">
    <location>
        <begin position="2204"/>
        <end position="2300"/>
    </location>
</feature>
<dbReference type="InterPro" id="IPR055251">
    <property type="entry name" value="SOS1_NGEF_PH"/>
</dbReference>
<dbReference type="InterPro" id="IPR001452">
    <property type="entry name" value="SH3_domain"/>
</dbReference>
<feature type="compositionally biased region" description="Polar residues" evidence="12">
    <location>
        <begin position="7027"/>
        <end position="7042"/>
    </location>
</feature>
<feature type="compositionally biased region" description="Low complexity" evidence="12">
    <location>
        <begin position="1530"/>
        <end position="1539"/>
    </location>
</feature>
<feature type="domain" description="Ig-like" evidence="18">
    <location>
        <begin position="4521"/>
        <end position="4613"/>
    </location>
</feature>
<keyword evidence="8" id="KW-1015">Disulfide bond</keyword>
<dbReference type="Pfam" id="PF00621">
    <property type="entry name" value="RhoGEF"/>
    <property type="match status" value="1"/>
</dbReference>
<feature type="compositionally biased region" description="Basic and acidic residues" evidence="12">
    <location>
        <begin position="3117"/>
        <end position="3137"/>
    </location>
</feature>
<keyword evidence="4" id="KW-0963">Cytoplasm</keyword>
<feature type="compositionally biased region" description="Basic and acidic residues" evidence="12">
    <location>
        <begin position="1356"/>
        <end position="1384"/>
    </location>
</feature>
<feature type="compositionally biased region" description="Low complexity" evidence="12">
    <location>
        <begin position="1502"/>
        <end position="1522"/>
    </location>
</feature>
<dbReference type="InterPro" id="IPR050964">
    <property type="entry name" value="Striated_Muscle_Regulatory"/>
</dbReference>
<feature type="compositionally biased region" description="Basic and acidic residues" evidence="12">
    <location>
        <begin position="3462"/>
        <end position="3482"/>
    </location>
</feature>
<dbReference type="PROSITE" id="PS50835">
    <property type="entry name" value="IG_LIKE"/>
    <property type="match status" value="21"/>
</dbReference>
<feature type="compositionally biased region" description="Acidic residues" evidence="12">
    <location>
        <begin position="3814"/>
        <end position="3823"/>
    </location>
</feature>
<feature type="region of interest" description="Disordered" evidence="12">
    <location>
        <begin position="3810"/>
        <end position="3849"/>
    </location>
</feature>
<feature type="domain" description="Fibronectin type-III" evidence="19">
    <location>
        <begin position="354"/>
        <end position="449"/>
    </location>
</feature>
<feature type="compositionally biased region" description="Basic and acidic residues" evidence="12">
    <location>
        <begin position="916"/>
        <end position="931"/>
    </location>
</feature>
<comment type="caution">
    <text evidence="20">The sequence shown here is derived from an EMBL/GenBank/DDBJ whole genome shotgun (WGS) entry which is preliminary data.</text>
</comment>
<dbReference type="InterPro" id="IPR013783">
    <property type="entry name" value="Ig-like_fold"/>
</dbReference>
<evidence type="ECO:0000256" key="3">
    <source>
        <dbReference type="ARBA" id="ARBA00022443"/>
    </source>
</evidence>
<feature type="domain" description="Fibronectin type-III" evidence="19">
    <location>
        <begin position="150"/>
        <end position="246"/>
    </location>
</feature>
<dbReference type="CDD" id="cd00160">
    <property type="entry name" value="RhoGEF"/>
    <property type="match status" value="1"/>
</dbReference>
<dbReference type="FunFam" id="2.60.40.10:FF:000056">
    <property type="entry name" value="twitchin isoform X4"/>
    <property type="match status" value="2"/>
</dbReference>
<feature type="compositionally biased region" description="Basic and acidic residues" evidence="12">
    <location>
        <begin position="2535"/>
        <end position="2555"/>
    </location>
</feature>
<dbReference type="InterPro" id="IPR013098">
    <property type="entry name" value="Ig_I-set"/>
</dbReference>
<evidence type="ECO:0000256" key="13">
    <source>
        <dbReference type="SAM" id="Phobius"/>
    </source>
</evidence>
<evidence type="ECO:0000256" key="8">
    <source>
        <dbReference type="ARBA" id="ARBA00023157"/>
    </source>
</evidence>
<evidence type="ECO:0000256" key="7">
    <source>
        <dbReference type="ARBA" id="ARBA00022840"/>
    </source>
</evidence>
<feature type="compositionally biased region" description="Acidic residues" evidence="12">
    <location>
        <begin position="4932"/>
        <end position="4951"/>
    </location>
</feature>
<feature type="compositionally biased region" description="Basic and acidic residues" evidence="12">
    <location>
        <begin position="2788"/>
        <end position="2804"/>
    </location>
</feature>
<dbReference type="PROSITE" id="PS50003">
    <property type="entry name" value="PH_DOMAIN"/>
    <property type="match status" value="1"/>
</dbReference>
<evidence type="ECO:0000256" key="2">
    <source>
        <dbReference type="ARBA" id="ARBA00006692"/>
    </source>
</evidence>
<dbReference type="PROSITE" id="PS50010">
    <property type="entry name" value="DH_2"/>
    <property type="match status" value="1"/>
</dbReference>
<feature type="compositionally biased region" description="Basic and acidic residues" evidence="12">
    <location>
        <begin position="4395"/>
        <end position="4416"/>
    </location>
</feature>
<dbReference type="Gene3D" id="2.60.40.10">
    <property type="entry name" value="Immunoglobulins"/>
    <property type="match status" value="32"/>
</dbReference>
<dbReference type="FunFam" id="2.60.40.10:FF:000032">
    <property type="entry name" value="palladin isoform X1"/>
    <property type="match status" value="5"/>
</dbReference>
<dbReference type="InterPro" id="IPR036179">
    <property type="entry name" value="Ig-like_dom_sf"/>
</dbReference>
<feature type="region of interest" description="Disordered" evidence="12">
    <location>
        <begin position="7026"/>
        <end position="7046"/>
    </location>
</feature>
<feature type="region of interest" description="Disordered" evidence="12">
    <location>
        <begin position="2379"/>
        <end position="2446"/>
    </location>
</feature>
<dbReference type="InterPro" id="IPR011009">
    <property type="entry name" value="Kinase-like_dom_sf"/>
</dbReference>
<dbReference type="SMART" id="SM00325">
    <property type="entry name" value="RhoGEF"/>
    <property type="match status" value="1"/>
</dbReference>
<dbReference type="SUPFAM" id="SSF50729">
    <property type="entry name" value="PH domain-like"/>
    <property type="match status" value="1"/>
</dbReference>
<protein>
    <recommendedName>
        <fullName evidence="22">Titin</fullName>
    </recommendedName>
</protein>
<feature type="domain" description="Fibronectin type-III" evidence="19">
    <location>
        <begin position="777"/>
        <end position="875"/>
    </location>
</feature>
<dbReference type="InterPro" id="IPR017441">
    <property type="entry name" value="Protein_kinase_ATP_BS"/>
</dbReference>
<feature type="domain" description="SH3" evidence="14">
    <location>
        <begin position="4955"/>
        <end position="5019"/>
    </location>
</feature>
<feature type="compositionally biased region" description="Acidic residues" evidence="12">
    <location>
        <begin position="3146"/>
        <end position="3160"/>
    </location>
</feature>
<dbReference type="InterPro" id="IPR035899">
    <property type="entry name" value="DBL_dom_sf"/>
</dbReference>
<feature type="domain" description="Fibronectin type-III" evidence="19">
    <location>
        <begin position="252"/>
        <end position="348"/>
    </location>
</feature>
<dbReference type="CDD" id="cd00063">
    <property type="entry name" value="FN3"/>
    <property type="match status" value="11"/>
</dbReference>
<feature type="region of interest" description="Disordered" evidence="12">
    <location>
        <begin position="3201"/>
        <end position="3244"/>
    </location>
</feature>
<feature type="region of interest" description="Disordered" evidence="12">
    <location>
        <begin position="3459"/>
        <end position="3529"/>
    </location>
</feature>
<feature type="domain" description="Ig-like" evidence="18">
    <location>
        <begin position="4621"/>
        <end position="4710"/>
    </location>
</feature>
<dbReference type="FunFam" id="2.60.40.10:FF:000425">
    <property type="entry name" value="Myosin light chain kinase"/>
    <property type="match status" value="9"/>
</dbReference>
<dbReference type="FunFam" id="2.60.40.10:FF:000345">
    <property type="entry name" value="Muscle M-line assembly protein unc-89"/>
    <property type="match status" value="1"/>
</dbReference>
<feature type="domain" description="Fibronectin type-III" evidence="19">
    <location>
        <begin position="6106"/>
        <end position="6205"/>
    </location>
</feature>
<feature type="compositionally biased region" description="Acidic residues" evidence="12">
    <location>
        <begin position="2395"/>
        <end position="2404"/>
    </location>
</feature>
<feature type="compositionally biased region" description="Basic and acidic residues" evidence="12">
    <location>
        <begin position="4311"/>
        <end position="4387"/>
    </location>
</feature>
<dbReference type="GO" id="GO:0045989">
    <property type="term" value="P:positive regulation of striated muscle contraction"/>
    <property type="evidence" value="ECO:0007669"/>
    <property type="project" value="UniProtKB-ARBA"/>
</dbReference>
<feature type="domain" description="Ig-like" evidence="18">
    <location>
        <begin position="4199"/>
        <end position="4290"/>
    </location>
</feature>
<feature type="transmembrane region" description="Helical" evidence="13">
    <location>
        <begin position="7151"/>
        <end position="7170"/>
    </location>
</feature>
<evidence type="ECO:0000256" key="12">
    <source>
        <dbReference type="SAM" id="MobiDB-lite"/>
    </source>
</evidence>
<feature type="domain" description="Ig-like" evidence="18">
    <location>
        <begin position="5453"/>
        <end position="5544"/>
    </location>
</feature>
<feature type="compositionally biased region" description="Basic and acidic residues" evidence="12">
    <location>
        <begin position="2041"/>
        <end position="2056"/>
    </location>
</feature>
<dbReference type="SUPFAM" id="SSF50044">
    <property type="entry name" value="SH3-domain"/>
    <property type="match status" value="1"/>
</dbReference>
<dbReference type="PROSITE" id="PS50853">
    <property type="entry name" value="FN3"/>
    <property type="match status" value="12"/>
</dbReference>
<dbReference type="InterPro" id="IPR036116">
    <property type="entry name" value="FN3_sf"/>
</dbReference>
<dbReference type="InterPro" id="IPR000219">
    <property type="entry name" value="DH_dom"/>
</dbReference>
<feature type="binding site" evidence="11">
    <location>
        <position position="6475"/>
    </location>
    <ligand>
        <name>ATP</name>
        <dbReference type="ChEBI" id="CHEBI:30616"/>
    </ligand>
</feature>
<dbReference type="SMART" id="SM00408">
    <property type="entry name" value="IGc2"/>
    <property type="match status" value="21"/>
</dbReference>
<dbReference type="Proteomes" id="UP001208570">
    <property type="component" value="Unassembled WGS sequence"/>
</dbReference>
<feature type="domain" description="Fibronectin type-III" evidence="19">
    <location>
        <begin position="455"/>
        <end position="550"/>
    </location>
</feature>
<evidence type="ECO:0000256" key="6">
    <source>
        <dbReference type="ARBA" id="ARBA00022741"/>
    </source>
</evidence>
<dbReference type="SMART" id="SM00220">
    <property type="entry name" value="S_TKc"/>
    <property type="match status" value="1"/>
</dbReference>
<dbReference type="Gene3D" id="2.30.30.40">
    <property type="entry name" value="SH3 Domains"/>
    <property type="match status" value="1"/>
</dbReference>
<dbReference type="InterPro" id="IPR011993">
    <property type="entry name" value="PH-like_dom_sf"/>
</dbReference>
<dbReference type="Gene3D" id="3.30.200.20">
    <property type="entry name" value="Phosphorylase Kinase, domain 1"/>
    <property type="match status" value="1"/>
</dbReference>
<keyword evidence="13" id="KW-0472">Membrane</keyword>
<keyword evidence="5" id="KW-0677">Repeat</keyword>
<reference evidence="20" key="1">
    <citation type="journal article" date="2023" name="Mol. Biol. Evol.">
        <title>Third-Generation Sequencing Reveals the Adaptive Role of the Epigenome in Three Deep-Sea Polychaetes.</title>
        <authorList>
            <person name="Perez M."/>
            <person name="Aroh O."/>
            <person name="Sun Y."/>
            <person name="Lan Y."/>
            <person name="Juniper S.K."/>
            <person name="Young C.R."/>
            <person name="Angers B."/>
            <person name="Qian P.Y."/>
        </authorList>
    </citation>
    <scope>NUCLEOTIDE SEQUENCE</scope>
    <source>
        <strain evidence="20">P08H-3</strain>
    </source>
</reference>
<feature type="compositionally biased region" description="Basic and acidic residues" evidence="12">
    <location>
        <begin position="4076"/>
        <end position="4091"/>
    </location>
</feature>
<organism evidence="20 21">
    <name type="scientific">Paralvinella palmiformis</name>
    <dbReference type="NCBI Taxonomy" id="53620"/>
    <lineage>
        <taxon>Eukaryota</taxon>
        <taxon>Metazoa</taxon>
        <taxon>Spiralia</taxon>
        <taxon>Lophotrochozoa</taxon>
        <taxon>Annelida</taxon>
        <taxon>Polychaeta</taxon>
        <taxon>Sedentaria</taxon>
        <taxon>Canalipalpata</taxon>
        <taxon>Terebellida</taxon>
        <taxon>Terebelliformia</taxon>
        <taxon>Alvinellidae</taxon>
        <taxon>Paralvinella</taxon>
    </lineage>
</organism>
<feature type="compositionally biased region" description="Acidic residues" evidence="12">
    <location>
        <begin position="2758"/>
        <end position="2772"/>
    </location>
</feature>
<feature type="region of interest" description="Disordered" evidence="12">
    <location>
        <begin position="896"/>
        <end position="942"/>
    </location>
</feature>
<feature type="compositionally biased region" description="Basic and acidic residues" evidence="12">
    <location>
        <begin position="2464"/>
        <end position="2473"/>
    </location>
</feature>
<feature type="region of interest" description="Disordered" evidence="12">
    <location>
        <begin position="4310"/>
        <end position="4530"/>
    </location>
</feature>
<dbReference type="PROSITE" id="PS50002">
    <property type="entry name" value="SH3"/>
    <property type="match status" value="1"/>
</dbReference>
<dbReference type="Pfam" id="PF07679">
    <property type="entry name" value="I-set"/>
    <property type="match status" value="21"/>
</dbReference>
<feature type="compositionally biased region" description="Basic residues" evidence="12">
    <location>
        <begin position="1695"/>
        <end position="1706"/>
    </location>
</feature>
<feature type="compositionally biased region" description="Acidic residues" evidence="12">
    <location>
        <begin position="1485"/>
        <end position="1501"/>
    </location>
</feature>
<feature type="region of interest" description="Disordered" evidence="12">
    <location>
        <begin position="2897"/>
        <end position="2922"/>
    </location>
</feature>
<feature type="domain" description="Ig-like" evidence="18">
    <location>
        <begin position="1064"/>
        <end position="1154"/>
    </location>
</feature>
<dbReference type="SUPFAM" id="SSF48065">
    <property type="entry name" value="DBL homology domain (DH-domain)"/>
    <property type="match status" value="1"/>
</dbReference>
<feature type="region of interest" description="Disordered" evidence="12">
    <location>
        <begin position="2514"/>
        <end position="2555"/>
    </location>
</feature>
<feature type="domain" description="DH" evidence="16">
    <location>
        <begin position="5048"/>
        <end position="5229"/>
    </location>
</feature>
<dbReference type="SMART" id="SM00326">
    <property type="entry name" value="SH3"/>
    <property type="match status" value="1"/>
</dbReference>
<feature type="region of interest" description="Disordered" evidence="12">
    <location>
        <begin position="3547"/>
        <end position="3590"/>
    </location>
</feature>
<feature type="region of interest" description="Disordered" evidence="12">
    <location>
        <begin position="3051"/>
        <end position="3093"/>
    </location>
</feature>
<keyword evidence="6 11" id="KW-0547">Nucleotide-binding</keyword>
<feature type="compositionally biased region" description="Basic and acidic residues" evidence="12">
    <location>
        <begin position="2665"/>
        <end position="2686"/>
    </location>
</feature>
<feature type="region of interest" description="Disordered" evidence="12">
    <location>
        <begin position="2460"/>
        <end position="2480"/>
    </location>
</feature>
<feature type="compositionally biased region" description="Basic and acidic residues" evidence="12">
    <location>
        <begin position="1567"/>
        <end position="1596"/>
    </location>
</feature>
<evidence type="ECO:0000259" key="16">
    <source>
        <dbReference type="PROSITE" id="PS50010"/>
    </source>
</evidence>
<dbReference type="GO" id="GO:0004672">
    <property type="term" value="F:protein kinase activity"/>
    <property type="evidence" value="ECO:0007669"/>
    <property type="project" value="InterPro"/>
</dbReference>
<evidence type="ECO:0000256" key="1">
    <source>
        <dbReference type="ARBA" id="ARBA00004657"/>
    </source>
</evidence>
<keyword evidence="13" id="KW-0812">Transmembrane</keyword>
<feature type="domain" description="Protein kinase" evidence="17">
    <location>
        <begin position="6446"/>
        <end position="6700"/>
    </location>
</feature>
<feature type="domain" description="Ig-like" evidence="18">
    <location>
        <begin position="6240"/>
        <end position="6330"/>
    </location>
</feature>
<evidence type="ECO:0000256" key="5">
    <source>
        <dbReference type="ARBA" id="ARBA00022737"/>
    </source>
</evidence>
<evidence type="ECO:0000256" key="10">
    <source>
        <dbReference type="PROSITE-ProRule" id="PRU00192"/>
    </source>
</evidence>
<dbReference type="Gene3D" id="1.20.900.10">
    <property type="entry name" value="Dbl homology (DH) domain"/>
    <property type="match status" value="1"/>
</dbReference>
<gene>
    <name evidence="20" type="ORF">LSH36_707g01138</name>
</gene>
<dbReference type="SMART" id="SM00060">
    <property type="entry name" value="FN3"/>
    <property type="match status" value="11"/>
</dbReference>
<evidence type="ECO:0000256" key="4">
    <source>
        <dbReference type="ARBA" id="ARBA00022490"/>
    </source>
</evidence>
<dbReference type="CDD" id="cd00096">
    <property type="entry name" value="Ig"/>
    <property type="match status" value="1"/>
</dbReference>
<feature type="region of interest" description="Disordered" evidence="12">
    <location>
        <begin position="653"/>
        <end position="779"/>
    </location>
</feature>
<dbReference type="InterPro" id="IPR003599">
    <property type="entry name" value="Ig_sub"/>
</dbReference>
<feature type="compositionally biased region" description="Polar residues" evidence="12">
    <location>
        <begin position="6999"/>
        <end position="7014"/>
    </location>
</feature>
<dbReference type="SUPFAM" id="SSF49265">
    <property type="entry name" value="Fibronectin type III"/>
    <property type="match status" value="6"/>
</dbReference>
<dbReference type="PRINTS" id="PR00014">
    <property type="entry name" value="FNTYPEIII"/>
</dbReference>
<feature type="region of interest" description="Disordered" evidence="12">
    <location>
        <begin position="2301"/>
        <end position="2327"/>
    </location>
</feature>
<dbReference type="Pfam" id="PF00018">
    <property type="entry name" value="SH3_1"/>
    <property type="match status" value="1"/>
</dbReference>
<keyword evidence="13" id="KW-1133">Transmembrane helix</keyword>
<feature type="compositionally biased region" description="Basic and acidic residues" evidence="12">
    <location>
        <begin position="3554"/>
        <end position="3579"/>
    </location>
</feature>
<evidence type="ECO:0000259" key="14">
    <source>
        <dbReference type="PROSITE" id="PS50002"/>
    </source>
</evidence>
<dbReference type="Gene3D" id="2.30.29.30">
    <property type="entry name" value="Pleckstrin-homology domain (PH domain)/Phosphotyrosine-binding domain (PTB)"/>
    <property type="match status" value="1"/>
</dbReference>
<dbReference type="GO" id="GO:0060298">
    <property type="term" value="P:positive regulation of sarcomere organization"/>
    <property type="evidence" value="ECO:0007669"/>
    <property type="project" value="UniProtKB-ARBA"/>
</dbReference>
<comment type="subcellular location">
    <subcellularLocation>
        <location evidence="1">Cytoplasm</location>
        <location evidence="1">Myofibril</location>
    </subcellularLocation>
</comment>
<dbReference type="Gene3D" id="1.10.510.10">
    <property type="entry name" value="Transferase(Phosphotransferase) domain 1"/>
    <property type="match status" value="1"/>
</dbReference>
<dbReference type="FunFam" id="1.10.510.10:FF:000571">
    <property type="entry name" value="Maternal embryonic leucine zipper kinase"/>
    <property type="match status" value="1"/>
</dbReference>
<feature type="domain" description="Ig-like" evidence="18">
    <location>
        <begin position="5555"/>
        <end position="5645"/>
    </location>
</feature>
<dbReference type="InterPro" id="IPR000719">
    <property type="entry name" value="Prot_kinase_dom"/>
</dbReference>
<feature type="domain" description="Ig-like" evidence="18">
    <location>
        <begin position="6334"/>
        <end position="6426"/>
    </location>
</feature>
<feature type="domain" description="Fibronectin type-III" evidence="19">
    <location>
        <begin position="5993"/>
        <end position="6088"/>
    </location>
</feature>
<feature type="region of interest" description="Disordered" evidence="12">
    <location>
        <begin position="3114"/>
        <end position="3184"/>
    </location>
</feature>
<feature type="domain" description="Ig-like" evidence="18">
    <location>
        <begin position="1222"/>
        <end position="1315"/>
    </location>
</feature>
<feature type="domain" description="Ig-like" evidence="18">
    <location>
        <begin position="3270"/>
        <end position="3364"/>
    </location>
</feature>
<dbReference type="SUPFAM" id="SSF56112">
    <property type="entry name" value="Protein kinase-like (PK-like)"/>
    <property type="match status" value="1"/>
</dbReference>
<dbReference type="PROSITE" id="PS00107">
    <property type="entry name" value="PROTEIN_KINASE_ATP"/>
    <property type="match status" value="1"/>
</dbReference>
<dbReference type="GO" id="GO:0031672">
    <property type="term" value="C:A band"/>
    <property type="evidence" value="ECO:0007669"/>
    <property type="project" value="UniProtKB-ARBA"/>
</dbReference>
<feature type="compositionally biased region" description="Basic and acidic residues" evidence="12">
    <location>
        <begin position="1615"/>
        <end position="1627"/>
    </location>
</feature>
<dbReference type="PANTHER" id="PTHR13817:SF151">
    <property type="entry name" value="TITIN"/>
    <property type="match status" value="1"/>
</dbReference>
<feature type="compositionally biased region" description="Basic and acidic residues" evidence="12">
    <location>
        <begin position="3208"/>
        <end position="3244"/>
    </location>
</feature>
<dbReference type="InterPro" id="IPR008271">
    <property type="entry name" value="Ser/Thr_kinase_AS"/>
</dbReference>
<dbReference type="FunFam" id="2.60.40.10:FF:000080">
    <property type="entry name" value="Myosin light chain kinase, smooth muscle"/>
    <property type="match status" value="1"/>
</dbReference>
<feature type="domain" description="Fibronectin type-III" evidence="19">
    <location>
        <begin position="556"/>
        <end position="654"/>
    </location>
</feature>
<evidence type="ECO:0000256" key="9">
    <source>
        <dbReference type="ARBA" id="ARBA00023319"/>
    </source>
</evidence>
<proteinExistence type="inferred from homology"/>
<dbReference type="GO" id="GO:0005085">
    <property type="term" value="F:guanyl-nucleotide exchange factor activity"/>
    <property type="evidence" value="ECO:0007669"/>
    <property type="project" value="InterPro"/>
</dbReference>